<dbReference type="Proteomes" id="UP000727962">
    <property type="component" value="Unassembled WGS sequence"/>
</dbReference>
<evidence type="ECO:0000313" key="2">
    <source>
        <dbReference type="Proteomes" id="UP000727962"/>
    </source>
</evidence>
<comment type="caution">
    <text evidence="1">The sequence shown here is derived from an EMBL/GenBank/DDBJ whole genome shotgun (WGS) entry which is preliminary data.</text>
</comment>
<sequence>MLAAAREIVEIGGPTGDLYRESRLEALPIERLFEIIGEVLGGYVSKSLRS</sequence>
<gene>
    <name evidence="1" type="ORF">HYR64_00940</name>
</gene>
<protein>
    <submittedName>
        <fullName evidence="1">Uncharacterized protein</fullName>
    </submittedName>
</protein>
<name>A0A931LQS6_FIMGI</name>
<proteinExistence type="predicted"/>
<organism evidence="1 2">
    <name type="scientific">Fimbriimonas ginsengisoli</name>
    <dbReference type="NCBI Taxonomy" id="1005039"/>
    <lineage>
        <taxon>Bacteria</taxon>
        <taxon>Bacillati</taxon>
        <taxon>Armatimonadota</taxon>
        <taxon>Fimbriimonadia</taxon>
        <taxon>Fimbriimonadales</taxon>
        <taxon>Fimbriimonadaceae</taxon>
        <taxon>Fimbriimonas</taxon>
    </lineage>
</organism>
<dbReference type="EMBL" id="JACOSL010000006">
    <property type="protein sequence ID" value="MBI1755657.1"/>
    <property type="molecule type" value="Genomic_DNA"/>
</dbReference>
<evidence type="ECO:0000313" key="1">
    <source>
        <dbReference type="EMBL" id="MBI1755657.1"/>
    </source>
</evidence>
<dbReference type="AlphaFoldDB" id="A0A931LQS6"/>
<accession>A0A931LQS6</accession>
<reference evidence="1" key="1">
    <citation type="submission" date="2020-07" db="EMBL/GenBank/DDBJ databases">
        <title>Huge and variable diversity of episymbiotic CPR bacteria and DPANN archaea in groundwater ecosystems.</title>
        <authorList>
            <person name="He C.Y."/>
            <person name="Keren R."/>
            <person name="Whittaker M."/>
            <person name="Farag I.F."/>
            <person name="Doudna J."/>
            <person name="Cate J.H.D."/>
            <person name="Banfield J.F."/>
        </authorList>
    </citation>
    <scope>NUCLEOTIDE SEQUENCE</scope>
    <source>
        <strain evidence="1">NC_groundwater_17_Pr7_B-0.1um_64_12</strain>
    </source>
</reference>